<accession>A0ABT0ZKQ6</accession>
<keyword evidence="2" id="KW-1185">Reference proteome</keyword>
<dbReference type="EMBL" id="JAMWMR010000031">
    <property type="protein sequence ID" value="MCN9244162.1"/>
    <property type="molecule type" value="Genomic_DNA"/>
</dbReference>
<comment type="caution">
    <text evidence="1">The sequence shown here is derived from an EMBL/GenBank/DDBJ whole genome shotgun (WGS) entry which is preliminary data.</text>
</comment>
<evidence type="ECO:0000313" key="1">
    <source>
        <dbReference type="EMBL" id="MCN9244162.1"/>
    </source>
</evidence>
<dbReference type="RefSeq" id="WP_252427851.1">
    <property type="nucleotide sequence ID" value="NZ_JAMWMR010000031.1"/>
</dbReference>
<protein>
    <submittedName>
        <fullName evidence="1">Uncharacterized protein</fullName>
    </submittedName>
</protein>
<reference evidence="1 2" key="1">
    <citation type="submission" date="2022-05" db="EMBL/GenBank/DDBJ databases">
        <title>Streptomyces sp. nov. RY43-2 isolated from soil of a peat swamp forest.</title>
        <authorList>
            <person name="Kanchanasin P."/>
            <person name="Tanasupawat S."/>
            <person name="Phongsopitanun W."/>
        </authorList>
    </citation>
    <scope>NUCLEOTIDE SEQUENCE [LARGE SCALE GENOMIC DNA]</scope>
    <source>
        <strain evidence="1 2">RY43-2</strain>
    </source>
</reference>
<organism evidence="1 2">
    <name type="scientific">Streptomyces macrolidinus</name>
    <dbReference type="NCBI Taxonomy" id="2952607"/>
    <lineage>
        <taxon>Bacteria</taxon>
        <taxon>Bacillati</taxon>
        <taxon>Actinomycetota</taxon>
        <taxon>Actinomycetes</taxon>
        <taxon>Kitasatosporales</taxon>
        <taxon>Streptomycetaceae</taxon>
        <taxon>Streptomyces</taxon>
    </lineage>
</organism>
<evidence type="ECO:0000313" key="2">
    <source>
        <dbReference type="Proteomes" id="UP001523219"/>
    </source>
</evidence>
<gene>
    <name evidence="1" type="ORF">NGF19_25845</name>
</gene>
<proteinExistence type="predicted"/>
<name>A0ABT0ZKQ6_9ACTN</name>
<sequence>MSDWKWDYSPSEEHLTAGLPVGVVTEVERIATELAALGHDAETAGTRPEGKPGGLRNFPVFGGRGFIQCLAVPRHECVYVCAIVWTG</sequence>
<dbReference type="Proteomes" id="UP001523219">
    <property type="component" value="Unassembled WGS sequence"/>
</dbReference>